<accession>A0A2P2NKW2</accession>
<organism evidence="1">
    <name type="scientific">Rhizophora mucronata</name>
    <name type="common">Asiatic mangrove</name>
    <dbReference type="NCBI Taxonomy" id="61149"/>
    <lineage>
        <taxon>Eukaryota</taxon>
        <taxon>Viridiplantae</taxon>
        <taxon>Streptophyta</taxon>
        <taxon>Embryophyta</taxon>
        <taxon>Tracheophyta</taxon>
        <taxon>Spermatophyta</taxon>
        <taxon>Magnoliopsida</taxon>
        <taxon>eudicotyledons</taxon>
        <taxon>Gunneridae</taxon>
        <taxon>Pentapetalae</taxon>
        <taxon>rosids</taxon>
        <taxon>fabids</taxon>
        <taxon>Malpighiales</taxon>
        <taxon>Rhizophoraceae</taxon>
        <taxon>Rhizophora</taxon>
    </lineage>
</organism>
<name>A0A2P2NKW2_RHIMU</name>
<dbReference type="EMBL" id="GGEC01062667">
    <property type="protein sequence ID" value="MBX43151.1"/>
    <property type="molecule type" value="Transcribed_RNA"/>
</dbReference>
<sequence>MQFFFYSFFPVLLFFNGFWLSVPQQLYFLV</sequence>
<dbReference type="AlphaFoldDB" id="A0A2P2NKW2"/>
<evidence type="ECO:0000313" key="1">
    <source>
        <dbReference type="EMBL" id="MBX43151.1"/>
    </source>
</evidence>
<reference evidence="1" key="1">
    <citation type="submission" date="2018-02" db="EMBL/GenBank/DDBJ databases">
        <title>Rhizophora mucronata_Transcriptome.</title>
        <authorList>
            <person name="Meera S.P."/>
            <person name="Sreeshan A."/>
            <person name="Augustine A."/>
        </authorList>
    </citation>
    <scope>NUCLEOTIDE SEQUENCE</scope>
    <source>
        <tissue evidence="1">Leaf</tissue>
    </source>
</reference>
<proteinExistence type="predicted"/>
<protein>
    <submittedName>
        <fullName evidence="1">Uncharacterized protein</fullName>
    </submittedName>
</protein>